<feature type="transmembrane region" description="Helical" evidence="1">
    <location>
        <begin position="187"/>
        <end position="208"/>
    </location>
</feature>
<feature type="transmembrane region" description="Helical" evidence="1">
    <location>
        <begin position="157"/>
        <end position="175"/>
    </location>
</feature>
<proteinExistence type="predicted"/>
<evidence type="ECO:0000256" key="1">
    <source>
        <dbReference type="SAM" id="Phobius"/>
    </source>
</evidence>
<accession>A0A1G1WEC8</accession>
<dbReference type="InterPro" id="IPR045275">
    <property type="entry name" value="MscS_archaea/bacteria_type"/>
</dbReference>
<comment type="caution">
    <text evidence="2">The sequence shown here is derived from an EMBL/GenBank/DDBJ whole genome shotgun (WGS) entry which is preliminary data.</text>
</comment>
<dbReference type="Proteomes" id="UP000177588">
    <property type="component" value="Unassembled WGS sequence"/>
</dbReference>
<dbReference type="InterPro" id="IPR008910">
    <property type="entry name" value="MSC_TM_helix"/>
</dbReference>
<feature type="transmembrane region" description="Helical" evidence="1">
    <location>
        <begin position="23"/>
        <end position="44"/>
    </location>
</feature>
<dbReference type="GO" id="GO:0008381">
    <property type="term" value="F:mechanosensitive monoatomic ion channel activity"/>
    <property type="evidence" value="ECO:0007669"/>
    <property type="project" value="InterPro"/>
</dbReference>
<keyword evidence="1" id="KW-0812">Transmembrane</keyword>
<reference evidence="2 3" key="1">
    <citation type="journal article" date="2016" name="Nat. Commun.">
        <title>Thousands of microbial genomes shed light on interconnected biogeochemical processes in an aquifer system.</title>
        <authorList>
            <person name="Anantharaman K."/>
            <person name="Brown C.T."/>
            <person name="Hug L.A."/>
            <person name="Sharon I."/>
            <person name="Castelle C.J."/>
            <person name="Probst A.J."/>
            <person name="Thomas B.C."/>
            <person name="Singh A."/>
            <person name="Wilkins M.J."/>
            <person name="Karaoz U."/>
            <person name="Brodie E.L."/>
            <person name="Williams K.H."/>
            <person name="Hubbard S.S."/>
            <person name="Banfield J.F."/>
        </authorList>
    </citation>
    <scope>NUCLEOTIDE SEQUENCE [LARGE SCALE GENOMIC DNA]</scope>
</reference>
<feature type="transmembrane region" description="Helical" evidence="1">
    <location>
        <begin position="117"/>
        <end position="136"/>
    </location>
</feature>
<keyword evidence="1" id="KW-1133">Transmembrane helix</keyword>
<evidence type="ECO:0000313" key="3">
    <source>
        <dbReference type="Proteomes" id="UP000177588"/>
    </source>
</evidence>
<dbReference type="PANTHER" id="PTHR30221:SF1">
    <property type="entry name" value="SMALL-CONDUCTANCE MECHANOSENSITIVE CHANNEL"/>
    <property type="match status" value="1"/>
</dbReference>
<dbReference type="EMBL" id="MHCT01000016">
    <property type="protein sequence ID" value="OGY26055.1"/>
    <property type="molecule type" value="Genomic_DNA"/>
</dbReference>
<sequence>MVQDASNSILQALNDSLEATANFLPNLLAALVIFIVGVIIASILRGILVRILQAINFEQALSTTGIPQALKKAETSLTISGLLGELLRWFVILIFLIPTVDQLGLGAVNDILESLLLYIPNVVVAVIIVAIGAIFAKIARDFVTATISGVGAQSAKMIGEVARWAIIVFALLAALNQLGVATDLIRILFTGFVAMLALSGGLAFGLGGKETAEKTLKKFFDRVLE</sequence>
<keyword evidence="1" id="KW-0472">Membrane</keyword>
<gene>
    <name evidence="2" type="ORF">A2Z24_02990</name>
</gene>
<feature type="transmembrane region" description="Helical" evidence="1">
    <location>
        <begin position="77"/>
        <end position="97"/>
    </location>
</feature>
<evidence type="ECO:0008006" key="4">
    <source>
        <dbReference type="Google" id="ProtNLM"/>
    </source>
</evidence>
<organism evidence="2 3">
    <name type="scientific">Candidatus Woykebacteria bacterium RBG_16_44_10</name>
    <dbReference type="NCBI Taxonomy" id="1802597"/>
    <lineage>
        <taxon>Bacteria</taxon>
        <taxon>Candidatus Woykeibacteriota</taxon>
    </lineage>
</organism>
<dbReference type="Pfam" id="PF05552">
    <property type="entry name" value="MS_channel_1st_1"/>
    <property type="match status" value="2"/>
</dbReference>
<protein>
    <recommendedName>
        <fullName evidence="4">Small-conductance mechanosensitive ion channel</fullName>
    </recommendedName>
</protein>
<name>A0A1G1WEC8_9BACT</name>
<dbReference type="STRING" id="1802597.A2Z24_02990"/>
<dbReference type="PANTHER" id="PTHR30221">
    <property type="entry name" value="SMALL-CONDUCTANCE MECHANOSENSITIVE CHANNEL"/>
    <property type="match status" value="1"/>
</dbReference>
<dbReference type="AlphaFoldDB" id="A0A1G1WEC8"/>
<dbReference type="Gene3D" id="1.10.287.1260">
    <property type="match status" value="2"/>
</dbReference>
<evidence type="ECO:0000313" key="2">
    <source>
        <dbReference type="EMBL" id="OGY26055.1"/>
    </source>
</evidence>